<sequence length="465" mass="51567">MRPTQHFKPQASESRLFWWSLYGFTVAWSILALFALIRLKISYLLVCVVAISLNTSNVVGYTKCQKDAAKKLQNMADTVVSHQVYHTSHSPPPPMCQGTHISETFSLKTLSLSLSLSLSQLKLSQALSLALALPLSLSLKLSLFHFFLCSFFFFFLLHPPSQQKGLPSFAQHWSPPLPLALRNSILFLQTGTEQAKPLPGPPTGRSLLLQNAEADVLDHLDFLFKLAFARYALPLIAGRKSERILTAVFPTLFTLDERKVIDALDHHKIAGIACEQDAQGHFHLHLYGDADMSHSMSPGFASFQWRFEPREPKHTIAFAMYRNKIVTRSVDPTEDSTKGVEVPGAHYSGPVVPCPIEHSWKKGMPAPISMPGKSVIRIAEPLEARAIGVWIKVLQACFKKRAPFPAKKLKDLTTRVGFRICPNLHPAPLAILAPHHQPMLGICQASLRAGALSHPNPCVLNLHTA</sequence>
<dbReference type="InParanoid" id="A9V2X1"/>
<dbReference type="KEGG" id="mbr:MONBRDRAFT_26627"/>
<evidence type="ECO:0000256" key="1">
    <source>
        <dbReference type="ARBA" id="ARBA00004141"/>
    </source>
</evidence>
<feature type="transmembrane region" description="Helical" evidence="6">
    <location>
        <begin position="43"/>
        <end position="62"/>
    </location>
</feature>
<evidence type="ECO:0000256" key="6">
    <source>
        <dbReference type="RuleBase" id="RU361206"/>
    </source>
</evidence>
<dbReference type="EMBL" id="CH991556">
    <property type="protein sequence ID" value="EDQ88088.1"/>
    <property type="molecule type" value="Genomic_DNA"/>
</dbReference>
<organism evidence="7 8">
    <name type="scientific">Monosiga brevicollis</name>
    <name type="common">Choanoflagellate</name>
    <dbReference type="NCBI Taxonomy" id="81824"/>
    <lineage>
        <taxon>Eukaryota</taxon>
        <taxon>Choanoflagellata</taxon>
        <taxon>Craspedida</taxon>
        <taxon>Salpingoecidae</taxon>
        <taxon>Monosiga</taxon>
    </lineage>
</organism>
<proteinExistence type="inferred from homology"/>
<dbReference type="Pfam" id="PF05832">
    <property type="entry name" value="DUF846"/>
    <property type="match status" value="1"/>
</dbReference>
<evidence type="ECO:0000313" key="8">
    <source>
        <dbReference type="Proteomes" id="UP000001357"/>
    </source>
</evidence>
<keyword evidence="5 6" id="KW-0472">Membrane</keyword>
<dbReference type="GO" id="GO:0009306">
    <property type="term" value="P:protein secretion"/>
    <property type="evidence" value="ECO:0000318"/>
    <property type="project" value="GO_Central"/>
</dbReference>
<dbReference type="eggNOG" id="KOG3195">
    <property type="taxonomic scope" value="Eukaryota"/>
</dbReference>
<name>A9V2X1_MONBE</name>
<evidence type="ECO:0000256" key="3">
    <source>
        <dbReference type="ARBA" id="ARBA00022692"/>
    </source>
</evidence>
<accession>A9V2X1</accession>
<dbReference type="GeneID" id="5892341"/>
<evidence type="ECO:0000256" key="4">
    <source>
        <dbReference type="ARBA" id="ARBA00022989"/>
    </source>
</evidence>
<feature type="transmembrane region" description="Helical" evidence="6">
    <location>
        <begin position="16"/>
        <end position="37"/>
    </location>
</feature>
<comment type="subcellular location">
    <subcellularLocation>
        <location evidence="1 6">Membrane</location>
        <topology evidence="1 6">Multi-pass membrane protein</topology>
    </subcellularLocation>
</comment>
<evidence type="ECO:0000313" key="7">
    <source>
        <dbReference type="EMBL" id="EDQ88088.1"/>
    </source>
</evidence>
<feature type="transmembrane region" description="Helical" evidence="6">
    <location>
        <begin position="129"/>
        <end position="157"/>
    </location>
</feature>
<comment type="similarity">
    <text evidence="2 6">Belongs to the TVP23 family.</text>
</comment>
<dbReference type="GO" id="GO:0000139">
    <property type="term" value="C:Golgi membrane"/>
    <property type="evidence" value="ECO:0000318"/>
    <property type="project" value="GO_Central"/>
</dbReference>
<keyword evidence="4 6" id="KW-1133">Transmembrane helix</keyword>
<dbReference type="PANTHER" id="PTHR13019">
    <property type="entry name" value="GOLGI APPARATUS MEMBRANE PROTEIN TVP23"/>
    <property type="match status" value="1"/>
</dbReference>
<reference evidence="7 8" key="1">
    <citation type="journal article" date="2008" name="Nature">
        <title>The genome of the choanoflagellate Monosiga brevicollis and the origin of metazoans.</title>
        <authorList>
            <consortium name="JGI Sequencing"/>
            <person name="King N."/>
            <person name="Westbrook M.J."/>
            <person name="Young S.L."/>
            <person name="Kuo A."/>
            <person name="Abedin M."/>
            <person name="Chapman J."/>
            <person name="Fairclough S."/>
            <person name="Hellsten U."/>
            <person name="Isogai Y."/>
            <person name="Letunic I."/>
            <person name="Marr M."/>
            <person name="Pincus D."/>
            <person name="Putnam N."/>
            <person name="Rokas A."/>
            <person name="Wright K.J."/>
            <person name="Zuzow R."/>
            <person name="Dirks W."/>
            <person name="Good M."/>
            <person name="Goodstein D."/>
            <person name="Lemons D."/>
            <person name="Li W."/>
            <person name="Lyons J.B."/>
            <person name="Morris A."/>
            <person name="Nichols S."/>
            <person name="Richter D.J."/>
            <person name="Salamov A."/>
            <person name="Bork P."/>
            <person name="Lim W.A."/>
            <person name="Manning G."/>
            <person name="Miller W.T."/>
            <person name="McGinnis W."/>
            <person name="Shapiro H."/>
            <person name="Tjian R."/>
            <person name="Grigoriev I.V."/>
            <person name="Rokhsar D."/>
        </authorList>
    </citation>
    <scope>NUCLEOTIDE SEQUENCE [LARGE SCALE GENOMIC DNA]</scope>
    <source>
        <strain evidence="8">MX1 / ATCC 50154</strain>
    </source>
</reference>
<keyword evidence="3 6" id="KW-0812">Transmembrane</keyword>
<dbReference type="InterPro" id="IPR008564">
    <property type="entry name" value="TVP23-like"/>
</dbReference>
<dbReference type="RefSeq" id="XP_001747164.1">
    <property type="nucleotide sequence ID" value="XM_001747112.1"/>
</dbReference>
<evidence type="ECO:0000256" key="5">
    <source>
        <dbReference type="ARBA" id="ARBA00023136"/>
    </source>
</evidence>
<protein>
    <recommendedName>
        <fullName evidence="6">Golgi apparatus membrane protein TVP23 homolog</fullName>
    </recommendedName>
</protein>
<dbReference type="PANTHER" id="PTHR13019:SF7">
    <property type="entry name" value="GOLGI APPARATUS MEMBRANE PROTEIN TVP23"/>
    <property type="match status" value="1"/>
</dbReference>
<gene>
    <name evidence="7" type="ORF">MONBRDRAFT_26627</name>
</gene>
<keyword evidence="8" id="KW-1185">Reference proteome</keyword>
<evidence type="ECO:0000256" key="2">
    <source>
        <dbReference type="ARBA" id="ARBA00005467"/>
    </source>
</evidence>
<dbReference type="STRING" id="81824.A9V2X1"/>
<dbReference type="GO" id="GO:0016192">
    <property type="term" value="P:vesicle-mediated transport"/>
    <property type="evidence" value="ECO:0000318"/>
    <property type="project" value="GO_Central"/>
</dbReference>
<dbReference type="Proteomes" id="UP000001357">
    <property type="component" value="Unassembled WGS sequence"/>
</dbReference>
<dbReference type="AlphaFoldDB" id="A9V2X1"/>